<dbReference type="CDD" id="cd18119">
    <property type="entry name" value="ATP-synt_V_A-type_alpha_N"/>
    <property type="match status" value="1"/>
</dbReference>
<gene>
    <name evidence="13" type="ORF">KIPB_010234</name>
</gene>
<sequence length="274" mass="29437">MTNEDDFGLVVAVSGPVCTAENMFGARMYELVRVGPMKLVGEIIRLSGDLATIQVYEETSGLAVGDPVERTGNPLSVELGPGIMGQIYDGIQRPLEDIADFANNIYIPRGVNVPPLDHTKMWEFQPGSLKLDDHATGGDIYGSVVESALINHKIMLPPGAMGTISYIAPEGTYNLDDKVIELEFQGQTYEYTMAQIWPVRSPRPYSQKLAGVGPLLTGQRVLDGLFPVVQGGTCAIPGAFGCGKTVISQSLSKYSNSDAIVYVGCGERGNEMAE</sequence>
<evidence type="ECO:0000259" key="10">
    <source>
        <dbReference type="Pfam" id="PF00006"/>
    </source>
</evidence>
<dbReference type="PANTHER" id="PTHR43607">
    <property type="entry name" value="V-TYPE PROTON ATPASE CATALYTIC SUBUNIT A"/>
    <property type="match status" value="1"/>
</dbReference>
<keyword evidence="3" id="KW-0813">Transport</keyword>
<dbReference type="OrthoDB" id="1676488at2759"/>
<keyword evidence="7" id="KW-1278">Translocase</keyword>
<dbReference type="InterPro" id="IPR027417">
    <property type="entry name" value="P-loop_NTPase"/>
</dbReference>
<name>A0A9K3D3F5_9EUKA</name>
<dbReference type="InterPro" id="IPR023366">
    <property type="entry name" value="ATP_synth_asu-like_sf"/>
</dbReference>
<dbReference type="Pfam" id="PF16886">
    <property type="entry name" value="ATP-synt_ab_Xtn"/>
    <property type="match status" value="1"/>
</dbReference>
<evidence type="ECO:0000256" key="2">
    <source>
        <dbReference type="ARBA" id="ARBA00012473"/>
    </source>
</evidence>
<evidence type="ECO:0000256" key="8">
    <source>
        <dbReference type="ARBA" id="ARBA00023065"/>
    </source>
</evidence>
<feature type="domain" description="ATPsynthase alpha/beta subunit barrel-sandwich" evidence="12">
    <location>
        <begin position="113"/>
        <end position="200"/>
    </location>
</feature>
<keyword evidence="14" id="KW-1185">Reference proteome</keyword>
<keyword evidence="4" id="KW-0547">Nucleotide-binding</keyword>
<evidence type="ECO:0000313" key="13">
    <source>
        <dbReference type="EMBL" id="GIQ88066.1"/>
    </source>
</evidence>
<dbReference type="FunFam" id="2.40.30.20:FF:000002">
    <property type="entry name" value="V-type proton ATPase catalytic subunit A"/>
    <property type="match status" value="1"/>
</dbReference>
<keyword evidence="5" id="KW-0375">Hydrogen ion transport</keyword>
<keyword evidence="6" id="KW-0067">ATP-binding</keyword>
<evidence type="ECO:0000259" key="11">
    <source>
        <dbReference type="Pfam" id="PF02874"/>
    </source>
</evidence>
<evidence type="ECO:0000256" key="4">
    <source>
        <dbReference type="ARBA" id="ARBA00022741"/>
    </source>
</evidence>
<feature type="domain" description="ATPase F1/V1/A1 complex alpha/beta subunit nucleotide-binding" evidence="10">
    <location>
        <begin position="218"/>
        <end position="274"/>
    </location>
</feature>
<dbReference type="Gene3D" id="3.40.50.12240">
    <property type="match status" value="1"/>
</dbReference>
<evidence type="ECO:0000256" key="6">
    <source>
        <dbReference type="ARBA" id="ARBA00022840"/>
    </source>
</evidence>
<dbReference type="InterPro" id="IPR036121">
    <property type="entry name" value="ATPase_F1/V1/A1_a/bsu_N_sf"/>
</dbReference>
<organism evidence="13 14">
    <name type="scientific">Kipferlia bialata</name>
    <dbReference type="NCBI Taxonomy" id="797122"/>
    <lineage>
        <taxon>Eukaryota</taxon>
        <taxon>Metamonada</taxon>
        <taxon>Carpediemonas-like organisms</taxon>
        <taxon>Kipferlia</taxon>
    </lineage>
</organism>
<evidence type="ECO:0000256" key="1">
    <source>
        <dbReference type="ARBA" id="ARBA00008936"/>
    </source>
</evidence>
<dbReference type="GO" id="GO:0005524">
    <property type="term" value="F:ATP binding"/>
    <property type="evidence" value="ECO:0007669"/>
    <property type="project" value="UniProtKB-KW"/>
</dbReference>
<dbReference type="Gene3D" id="2.40.50.100">
    <property type="match status" value="1"/>
</dbReference>
<feature type="non-terminal residue" evidence="13">
    <location>
        <position position="274"/>
    </location>
</feature>
<dbReference type="AlphaFoldDB" id="A0A9K3D3F5"/>
<evidence type="ECO:0000256" key="7">
    <source>
        <dbReference type="ARBA" id="ARBA00022967"/>
    </source>
</evidence>
<dbReference type="PANTHER" id="PTHR43607:SF1">
    <property type="entry name" value="H(+)-TRANSPORTING TWO-SECTOR ATPASE"/>
    <property type="match status" value="1"/>
</dbReference>
<dbReference type="InterPro" id="IPR000194">
    <property type="entry name" value="ATPase_F1/V1/A1_a/bsu_nucl-bd"/>
</dbReference>
<dbReference type="SUPFAM" id="SSF52540">
    <property type="entry name" value="P-loop containing nucleoside triphosphate hydrolases"/>
    <property type="match status" value="1"/>
</dbReference>
<dbReference type="SUPFAM" id="SSF50615">
    <property type="entry name" value="N-terminal domain of alpha and beta subunits of F1 ATP synthase"/>
    <property type="match status" value="1"/>
</dbReference>
<dbReference type="EMBL" id="BDIP01003739">
    <property type="protein sequence ID" value="GIQ88066.1"/>
    <property type="molecule type" value="Genomic_DNA"/>
</dbReference>
<dbReference type="GO" id="GO:0046961">
    <property type="term" value="F:proton-transporting ATPase activity, rotational mechanism"/>
    <property type="evidence" value="ECO:0007669"/>
    <property type="project" value="InterPro"/>
</dbReference>
<dbReference type="InterPro" id="IPR022878">
    <property type="entry name" value="V-ATPase_asu"/>
</dbReference>
<evidence type="ECO:0000259" key="12">
    <source>
        <dbReference type="Pfam" id="PF16886"/>
    </source>
</evidence>
<proteinExistence type="inferred from homology"/>
<dbReference type="Pfam" id="PF00006">
    <property type="entry name" value="ATP-synt_ab"/>
    <property type="match status" value="1"/>
</dbReference>
<evidence type="ECO:0000256" key="3">
    <source>
        <dbReference type="ARBA" id="ARBA00022448"/>
    </source>
</evidence>
<dbReference type="InterPro" id="IPR031686">
    <property type="entry name" value="ATP-synth_a_Xtn"/>
</dbReference>
<reference evidence="13 14" key="1">
    <citation type="journal article" date="2018" name="PLoS ONE">
        <title>The draft genome of Kipferlia bialata reveals reductive genome evolution in fornicate parasites.</title>
        <authorList>
            <person name="Tanifuji G."/>
            <person name="Takabayashi S."/>
            <person name="Kume K."/>
            <person name="Takagi M."/>
            <person name="Nakayama T."/>
            <person name="Kamikawa R."/>
            <person name="Inagaki Y."/>
            <person name="Hashimoto T."/>
        </authorList>
    </citation>
    <scope>NUCLEOTIDE SEQUENCE [LARGE SCALE GENOMIC DNA]</scope>
    <source>
        <strain evidence="13">NY0173</strain>
    </source>
</reference>
<comment type="similarity">
    <text evidence="1">Belongs to the ATPase alpha/beta chains family.</text>
</comment>
<evidence type="ECO:0000256" key="5">
    <source>
        <dbReference type="ARBA" id="ARBA00022781"/>
    </source>
</evidence>
<keyword evidence="8" id="KW-0406">Ion transport</keyword>
<dbReference type="Proteomes" id="UP000265618">
    <property type="component" value="Unassembled WGS sequence"/>
</dbReference>
<accession>A0A9K3D3F5</accession>
<evidence type="ECO:0000313" key="14">
    <source>
        <dbReference type="Proteomes" id="UP000265618"/>
    </source>
</evidence>
<dbReference type="Gene3D" id="2.40.30.20">
    <property type="match status" value="1"/>
</dbReference>
<dbReference type="Pfam" id="PF02874">
    <property type="entry name" value="ATP-synt_ab_N"/>
    <property type="match status" value="1"/>
</dbReference>
<protein>
    <recommendedName>
        <fullName evidence="2">H(+)-transporting two-sector ATPase</fullName>
        <ecNumber evidence="2">7.1.2.2</ecNumber>
    </recommendedName>
</protein>
<feature type="domain" description="ATPase F1/V1/A1 complex alpha/beta subunit N-terminal" evidence="11">
    <location>
        <begin position="10"/>
        <end position="72"/>
    </location>
</feature>
<dbReference type="EC" id="7.1.2.2" evidence="2"/>
<dbReference type="FunFam" id="2.40.50.100:FF:000008">
    <property type="entry name" value="V-type proton ATPase catalytic subunit A"/>
    <property type="match status" value="1"/>
</dbReference>
<dbReference type="InterPro" id="IPR004100">
    <property type="entry name" value="ATPase_F1/V1/A1_a/bsu_N"/>
</dbReference>
<comment type="catalytic activity">
    <reaction evidence="9">
        <text>ATP + H2O + 4 H(+)(in) = ADP + phosphate + 5 H(+)(out)</text>
        <dbReference type="Rhea" id="RHEA:57720"/>
        <dbReference type="ChEBI" id="CHEBI:15377"/>
        <dbReference type="ChEBI" id="CHEBI:15378"/>
        <dbReference type="ChEBI" id="CHEBI:30616"/>
        <dbReference type="ChEBI" id="CHEBI:43474"/>
        <dbReference type="ChEBI" id="CHEBI:456216"/>
        <dbReference type="EC" id="7.1.2.2"/>
    </reaction>
</comment>
<comment type="caution">
    <text evidence="13">The sequence shown here is derived from an EMBL/GenBank/DDBJ whole genome shotgun (WGS) entry which is preliminary data.</text>
</comment>
<dbReference type="GO" id="GO:0046034">
    <property type="term" value="P:ATP metabolic process"/>
    <property type="evidence" value="ECO:0007669"/>
    <property type="project" value="InterPro"/>
</dbReference>
<evidence type="ECO:0000256" key="9">
    <source>
        <dbReference type="ARBA" id="ARBA00048383"/>
    </source>
</evidence>